<sequence length="101" mass="12000">MRILLNDLTTLIDEKFVEFEKRLYEETRNLRPSFKLELKEQGSYSQAPRAGSEHIIAIKRLQEQVIRNSQELIKVMRGKYFSLVLRRKQGSSFNECHKITE</sequence>
<dbReference type="GeneID" id="10493207"/>
<accession>F4G2S3</accession>
<reference evidence="1 2" key="1">
    <citation type="journal article" date="2011" name="J. Bacteriol.">
        <title>Complete genome sequence of Metallosphaera cuprina, a metal sulfide-oxidizing archaeon from a hot spring.</title>
        <authorList>
            <person name="Liu L.J."/>
            <person name="You X.Y."/>
            <person name="Zheng H."/>
            <person name="Wang S."/>
            <person name="Jiang C.Y."/>
            <person name="Liu S.J."/>
        </authorList>
    </citation>
    <scope>NUCLEOTIDE SEQUENCE [LARGE SCALE GENOMIC DNA]</scope>
    <source>
        <strain evidence="1 2">Ar-4</strain>
    </source>
</reference>
<dbReference type="KEGG" id="mcn:Mcup_1016"/>
<evidence type="ECO:0000313" key="1">
    <source>
        <dbReference type="EMBL" id="AEB95121.1"/>
    </source>
</evidence>
<evidence type="ECO:0000313" key="2">
    <source>
        <dbReference type="Proteomes" id="UP000007812"/>
    </source>
</evidence>
<dbReference type="PATRIC" id="fig|1006006.8.peg.1008"/>
<proteinExistence type="predicted"/>
<organism evidence="1 2">
    <name type="scientific">Metallosphaera cuprina (strain Ar-4)</name>
    <dbReference type="NCBI Taxonomy" id="1006006"/>
    <lineage>
        <taxon>Archaea</taxon>
        <taxon>Thermoproteota</taxon>
        <taxon>Thermoprotei</taxon>
        <taxon>Sulfolobales</taxon>
        <taxon>Sulfolobaceae</taxon>
        <taxon>Metallosphaera</taxon>
    </lineage>
</organism>
<protein>
    <submittedName>
        <fullName evidence="1">Uncharacterized protein</fullName>
    </submittedName>
</protein>
<dbReference type="Proteomes" id="UP000007812">
    <property type="component" value="Chromosome"/>
</dbReference>
<name>F4G2S3_METCR</name>
<dbReference type="HOGENOM" id="CLU_2285026_0_0_2"/>
<keyword evidence="2" id="KW-1185">Reference proteome</keyword>
<gene>
    <name evidence="1" type="ordered locus">Mcup_1016</name>
</gene>
<dbReference type="RefSeq" id="WP_013737619.1">
    <property type="nucleotide sequence ID" value="NC_015435.1"/>
</dbReference>
<dbReference type="EMBL" id="CP002656">
    <property type="protein sequence ID" value="AEB95121.1"/>
    <property type="molecule type" value="Genomic_DNA"/>
</dbReference>
<dbReference type="AlphaFoldDB" id="F4G2S3"/>